<organism evidence="5 6">
    <name type="scientific">Aliiglaciecola lipolytica E3</name>
    <dbReference type="NCBI Taxonomy" id="1127673"/>
    <lineage>
        <taxon>Bacteria</taxon>
        <taxon>Pseudomonadati</taxon>
        <taxon>Pseudomonadota</taxon>
        <taxon>Gammaproteobacteria</taxon>
        <taxon>Alteromonadales</taxon>
        <taxon>Alteromonadaceae</taxon>
        <taxon>Aliiglaciecola</taxon>
    </lineage>
</organism>
<feature type="signal peptide" evidence="3">
    <location>
        <begin position="1"/>
        <end position="19"/>
    </location>
</feature>
<feature type="chain" id="PRO_5003899573" description="LTD domain-containing protein" evidence="3">
    <location>
        <begin position="20"/>
        <end position="1451"/>
    </location>
</feature>
<gene>
    <name evidence="5" type="ORF">GLIP_2785</name>
</gene>
<dbReference type="InterPro" id="IPR036691">
    <property type="entry name" value="Endo/exonu/phosph_ase_sf"/>
</dbReference>
<dbReference type="eggNOG" id="COG2356">
    <property type="taxonomic scope" value="Bacteria"/>
</dbReference>
<sequence>MKIKYPALLALVCAPLAHADVFINEFHYDNSSTDSGEAIEIAGTAGTDLSGWSLVLYNGSNGSVYDTTALSGSIPDQQNGMGTVFFSYPSNGIQNGPDAIALVDDSNSVIQFISYEGTFSASGGPANGMTSVNIGVSESGSTNVGDSLQLSGTGSAYADFAWQSAAANTFGAINNDQSFSANDGGGEDGGGDDSGSLEGVCFNCPDLDKVADASEFDDASYYAAAKTEIDMGSSSAIIKSALNGIITNDHRVLTYDQVWTALTESDEDPANSDNVLLIYKGISLPKLSNGSGEQSTDPDNWNREHVWPNSHGFPDRPFEAYTDIHHLRPSDISVNGSRGNLDFDNSDAPLDEAPSNRIDSDSFEPRDEVKGDVARMMFYMDTRYEGLGDATPDLVLSNGLTSAGQPQLGRLCRLIEWHNADPVDAAEQQRHDTIYEYQGNRNPFVDHPEWVSLLFTAEVCGDDDGGEDGGDDGEDSGNVGAVEANALLITEIMQNPDTISDANGEWFEVLNTSTQVINLNGWTIRDNDFDSFVVDQDVFIGVGEYAVLGKNADTSVNGGITLAYAYGGSMALANGSDELVLVDPDGNIVDEITYDGGPDFPDPTGASMYLVDLYGDNNVGSKWAADTTNFYDSNNSGTPGTGDASFNLVITEIMQNPRAVGDSAGEYVEILNTGVIAANLNGWVFRDNDSESHTIQGDVYVPAGTYAVLTNNSDSSSNGGFEALYQYSGVFIANGADEVVLQRPDGTIEDIVEYDGGPTFPDPNGASMTLISASLDNNVGENWVEETTATYGDGDFGTPGSGPDGKTFGGGDDGPGDVDPEIGVCTDPATLISTIQGNDFASLLDGQEHIVEAVVTSTLTDFGGFYLQEEDADVDADPATSEGLYVSYFDANALPAQGTVVRVMGTVAENFGRTQLNVSSDLVECGTDTVSATTLVLPFSSALEAESLENMLVVNESPLTVTNTYTLARFGEVGLSFGRLFNPTNVYAPLSPEAVDLAAQNALNYIIMDDGLDVQNPETVIYPTGNLSAANTLRTGDTVVNIKGALDYSFSNFRIHPIETPTIIHSNEREPAPSITRGNLTVASLNVLNLFNGDGQGGGFPTERGADSLFEYERQIVKTVEAISTMDADIVGLMEIENDGFGEFSMVAELTNRLNEVMGEGTYDFVSYSSEIGTDAIAVALLYKPASVTLDGDVKINFDSIFNRPPVAQSFTTLNGAGITVVVNHFKSKGCGSASGDDTDQGDGQGCYNAKRTQQSLSLASWLASEESLSTKENVLIIGDLNAYAKEDPIAALEGQGFVNLVETFQGAEAYSYTFSGEFGYLDHALASSSLAAQAVDTIEWHINADEPFALDYNVEFKSDAQVNDFYASDVFRVSDHDPVMMSFELASPAVEGDIDGDMDVDYNDMRALMNLIRAGQATLEEHDFNNDGLLNSGDVSALRSMCSRRACSTR</sequence>
<dbReference type="NCBIfam" id="NF033681">
    <property type="entry name" value="ExeM_NucH_DNase"/>
    <property type="match status" value="1"/>
</dbReference>
<dbReference type="SUPFAM" id="SSF74853">
    <property type="entry name" value="Lamin A/C globular tail domain"/>
    <property type="match status" value="2"/>
</dbReference>
<evidence type="ECO:0000313" key="5">
    <source>
        <dbReference type="EMBL" id="GAC15406.1"/>
    </source>
</evidence>
<evidence type="ECO:0000313" key="6">
    <source>
        <dbReference type="Proteomes" id="UP000006334"/>
    </source>
</evidence>
<dbReference type="Gene3D" id="3.60.10.10">
    <property type="entry name" value="Endonuclease/exonuclease/phosphatase"/>
    <property type="match status" value="1"/>
</dbReference>
<dbReference type="PANTHER" id="PTHR42834:SF1">
    <property type="entry name" value="ENDONUCLEASE_EXONUCLEASE_PHOSPHATASE FAMILY PROTEIN (AFU_ORTHOLOGUE AFUA_3G09210)"/>
    <property type="match status" value="1"/>
</dbReference>
<feature type="domain" description="LTD" evidence="4">
    <location>
        <begin position="478"/>
        <end position="596"/>
    </location>
</feature>
<feature type="region of interest" description="Disordered" evidence="2">
    <location>
        <begin position="790"/>
        <end position="816"/>
    </location>
</feature>
<dbReference type="EMBL" id="BAEN01000055">
    <property type="protein sequence ID" value="GAC15406.1"/>
    <property type="molecule type" value="Genomic_DNA"/>
</dbReference>
<keyword evidence="3" id="KW-0732">Signal</keyword>
<dbReference type="CDD" id="cd10283">
    <property type="entry name" value="MnuA_DNase1-like"/>
    <property type="match status" value="1"/>
</dbReference>
<dbReference type="PROSITE" id="PS51841">
    <property type="entry name" value="LTD"/>
    <property type="match status" value="2"/>
</dbReference>
<dbReference type="GO" id="GO:0004518">
    <property type="term" value="F:nuclease activity"/>
    <property type="evidence" value="ECO:0007669"/>
    <property type="project" value="InterPro"/>
</dbReference>
<dbReference type="Gene3D" id="1.10.1330.10">
    <property type="entry name" value="Dockerin domain"/>
    <property type="match status" value="1"/>
</dbReference>
<evidence type="ECO:0000256" key="3">
    <source>
        <dbReference type="SAM" id="SignalP"/>
    </source>
</evidence>
<dbReference type="Pfam" id="PF00932">
    <property type="entry name" value="LTD"/>
    <property type="match status" value="2"/>
</dbReference>
<dbReference type="Proteomes" id="UP000006334">
    <property type="component" value="Unassembled WGS sequence"/>
</dbReference>
<dbReference type="RefSeq" id="WP_008845211.1">
    <property type="nucleotide sequence ID" value="NZ_BAEN01000055.1"/>
</dbReference>
<dbReference type="InterPro" id="IPR036439">
    <property type="entry name" value="Dockerin_dom_sf"/>
</dbReference>
<keyword evidence="6" id="KW-1185">Reference proteome</keyword>
<feature type="region of interest" description="Disordered" evidence="2">
    <location>
        <begin position="335"/>
        <end position="365"/>
    </location>
</feature>
<reference evidence="5 6" key="1">
    <citation type="journal article" date="2017" name="Antonie Van Leeuwenhoek">
        <title>Rhizobium rhizosphaerae sp. nov., a novel species isolated from rice rhizosphere.</title>
        <authorList>
            <person name="Zhao J.J."/>
            <person name="Zhang J."/>
            <person name="Zhang R.J."/>
            <person name="Zhang C.W."/>
            <person name="Yin H.Q."/>
            <person name="Zhang X.X."/>
        </authorList>
    </citation>
    <scope>NUCLEOTIDE SEQUENCE [LARGE SCALE GENOMIC DNA]</scope>
    <source>
        <strain evidence="5 6">E3</strain>
    </source>
</reference>
<dbReference type="InterPro" id="IPR036415">
    <property type="entry name" value="Lamin_tail_dom_sf"/>
</dbReference>
<dbReference type="STRING" id="1127673.GLIP_2785"/>
<dbReference type="Pfam" id="PF04231">
    <property type="entry name" value="Endonuclease_1"/>
    <property type="match status" value="1"/>
</dbReference>
<evidence type="ECO:0000256" key="2">
    <source>
        <dbReference type="SAM" id="MobiDB-lite"/>
    </source>
</evidence>
<comment type="similarity">
    <text evidence="1">Belongs to the EndA/NucM nuclease family.</text>
</comment>
<dbReference type="InterPro" id="IPR047971">
    <property type="entry name" value="ExeM-like"/>
</dbReference>
<dbReference type="InterPro" id="IPR007346">
    <property type="entry name" value="Endonuclease-I"/>
</dbReference>
<dbReference type="InterPro" id="IPR005135">
    <property type="entry name" value="Endo/exonuclease/phosphatase"/>
</dbReference>
<proteinExistence type="inferred from homology"/>
<protein>
    <recommendedName>
        <fullName evidence="4">LTD domain-containing protein</fullName>
    </recommendedName>
</protein>
<dbReference type="CDD" id="cd04486">
    <property type="entry name" value="YhcR_OBF_like"/>
    <property type="match status" value="1"/>
</dbReference>
<dbReference type="PANTHER" id="PTHR42834">
    <property type="entry name" value="ENDONUCLEASE/EXONUCLEASE/PHOSPHATASE FAMILY PROTEIN (AFU_ORTHOLOGUE AFUA_3G09210)"/>
    <property type="match status" value="1"/>
</dbReference>
<dbReference type="OrthoDB" id="9800417at2"/>
<dbReference type="InterPro" id="IPR044925">
    <property type="entry name" value="His-Me_finger_sf"/>
</dbReference>
<dbReference type="SUPFAM" id="SSF63446">
    <property type="entry name" value="Type I dockerin domain"/>
    <property type="match status" value="1"/>
</dbReference>
<feature type="compositionally biased region" description="Gly residues" evidence="2">
    <location>
        <begin position="794"/>
        <end position="813"/>
    </location>
</feature>
<feature type="domain" description="LTD" evidence="4">
    <location>
        <begin position="632"/>
        <end position="795"/>
    </location>
</feature>
<accession>K6XUR9</accession>
<dbReference type="eggNOG" id="COG2374">
    <property type="taxonomic scope" value="Bacteria"/>
</dbReference>
<dbReference type="SUPFAM" id="SSF56219">
    <property type="entry name" value="DNase I-like"/>
    <property type="match status" value="1"/>
</dbReference>
<evidence type="ECO:0000259" key="4">
    <source>
        <dbReference type="PROSITE" id="PS51841"/>
    </source>
</evidence>
<dbReference type="SUPFAM" id="SSF54060">
    <property type="entry name" value="His-Me finger endonucleases"/>
    <property type="match status" value="1"/>
</dbReference>
<comment type="caution">
    <text evidence="5">The sequence shown here is derived from an EMBL/GenBank/DDBJ whole genome shotgun (WGS) entry which is preliminary data.</text>
</comment>
<dbReference type="GO" id="GO:0000272">
    <property type="term" value="P:polysaccharide catabolic process"/>
    <property type="evidence" value="ECO:0007669"/>
    <property type="project" value="InterPro"/>
</dbReference>
<dbReference type="Pfam" id="PF03372">
    <property type="entry name" value="Exo_endo_phos"/>
    <property type="match status" value="1"/>
</dbReference>
<evidence type="ECO:0000256" key="1">
    <source>
        <dbReference type="ARBA" id="ARBA00006429"/>
    </source>
</evidence>
<name>K6XUR9_9ALTE</name>
<dbReference type="InterPro" id="IPR001322">
    <property type="entry name" value="Lamin_tail_dom"/>
</dbReference>